<reference evidence="2" key="1">
    <citation type="journal article" date="2013" name="Genome Biol.">
        <title>Draft genome of the mountain pine beetle, Dendroctonus ponderosae Hopkins, a major forest pest.</title>
        <authorList>
            <person name="Keeling C.I."/>
            <person name="Yuen M.M."/>
            <person name="Liao N.Y."/>
            <person name="Docking T.R."/>
            <person name="Chan S.K."/>
            <person name="Taylor G.A."/>
            <person name="Palmquist D.L."/>
            <person name="Jackman S.D."/>
            <person name="Nguyen A."/>
            <person name="Li M."/>
            <person name="Henderson H."/>
            <person name="Janes J.K."/>
            <person name="Zhao Y."/>
            <person name="Pandoh P."/>
            <person name="Moore R."/>
            <person name="Sperling F.A."/>
            <person name="Huber D.P."/>
            <person name="Birol I."/>
            <person name="Jones S.J."/>
            <person name="Bohlmann J."/>
        </authorList>
    </citation>
    <scope>NUCLEOTIDE SEQUENCE</scope>
</reference>
<dbReference type="GeneID" id="109539970"/>
<dbReference type="Proteomes" id="UP000019118">
    <property type="component" value="Unassembled WGS sequence"/>
</dbReference>
<reference evidence="1" key="2">
    <citation type="submission" date="2024-08" db="UniProtKB">
        <authorList>
            <consortium name="EnsemblMetazoa"/>
        </authorList>
    </citation>
    <scope>IDENTIFICATION</scope>
</reference>
<accession>A0AAR5PS36</accession>
<sequence length="462" mass="52632">MLIKPFLLIHFDFIPSFTINLMIDIQKRRKINVNFLSTMRYYNLDGTYEDYPLDNKFGWTFENIIIDEACPQLEANNTNLRDISRAERLAARTSNKDLSINGLSSISSSKTNDSDNGYGSDLRDSYDGLNCESRKPIKILKVNTDIKEETPRTLTIPPETVEGFRCRHCRLLGYAENCDIPSKEKLMALINPVNPESKALLSVVSYSKYKRLSEKETNEKVFRTLNFKTTNASHFISHNSPSRNESPNEARCPRLNFLLTESEAENSDKQLASEIRNYHETKEDHMLSLMMELVITDLNSSIGDMSELNNLVNDVDPASGVIDTSDLGTSIHSSIVSKEGSGSREKTIQNSYVDIPNRSSILSSIGLGDEIDRSIEYVVNEKLEMRRQMNDIRIIFEDCDQKLNSLMVAATSLEYELRETNFLDNLIHLLQGNLEKVRSKILPFQLFEKLVGNDDIEKNLIL</sequence>
<keyword evidence="2" id="KW-1185">Reference proteome</keyword>
<protein>
    <submittedName>
        <fullName evidence="1">Uncharacterized protein</fullName>
    </submittedName>
</protein>
<proteinExistence type="predicted"/>
<dbReference type="AlphaFoldDB" id="A0AAR5PS36"/>
<evidence type="ECO:0000313" key="1">
    <source>
        <dbReference type="EnsemblMetazoa" id="XP_019763616.1"/>
    </source>
</evidence>
<name>A0AAR5PS36_DENPD</name>
<organism evidence="1 2">
    <name type="scientific">Dendroctonus ponderosae</name>
    <name type="common">Mountain pine beetle</name>
    <dbReference type="NCBI Taxonomy" id="77166"/>
    <lineage>
        <taxon>Eukaryota</taxon>
        <taxon>Metazoa</taxon>
        <taxon>Ecdysozoa</taxon>
        <taxon>Arthropoda</taxon>
        <taxon>Hexapoda</taxon>
        <taxon>Insecta</taxon>
        <taxon>Pterygota</taxon>
        <taxon>Neoptera</taxon>
        <taxon>Endopterygota</taxon>
        <taxon>Coleoptera</taxon>
        <taxon>Polyphaga</taxon>
        <taxon>Cucujiformia</taxon>
        <taxon>Curculionidae</taxon>
        <taxon>Scolytinae</taxon>
        <taxon>Dendroctonus</taxon>
    </lineage>
</organism>
<evidence type="ECO:0000313" key="2">
    <source>
        <dbReference type="Proteomes" id="UP000019118"/>
    </source>
</evidence>
<dbReference type="KEGG" id="dpa:109539970"/>
<dbReference type="EnsemblMetazoa" id="XM_019908057.1">
    <property type="protein sequence ID" value="XP_019763616.1"/>
    <property type="gene ID" value="LOC109539970"/>
</dbReference>